<keyword evidence="8 9" id="KW-0067">ATP-binding</keyword>
<feature type="domain" description="Protein kinase" evidence="11">
    <location>
        <begin position="99"/>
        <end position="356"/>
    </location>
</feature>
<dbReference type="GO" id="GO:0004674">
    <property type="term" value="F:protein serine/threonine kinase activity"/>
    <property type="evidence" value="ECO:0007669"/>
    <property type="project" value="UniProtKB-KW"/>
</dbReference>
<dbReference type="Proteomes" id="UP000050791">
    <property type="component" value="Unassembled WGS sequence"/>
</dbReference>
<evidence type="ECO:0000259" key="12">
    <source>
        <dbReference type="PROSITE" id="PS51285"/>
    </source>
</evidence>
<feature type="domain" description="PH" evidence="10">
    <location>
        <begin position="1"/>
        <end position="61"/>
    </location>
</feature>
<dbReference type="InterPro" id="IPR036249">
    <property type="entry name" value="Thioredoxin-like_sf"/>
</dbReference>
<sequence>MAQPLNNFTVRDCQIICLNKPKPYTFLIRGLQWTNVVERLFFVETEAERNYWLSAIQSVANRLKSSFEQPVSVHSLDLAENMIVDIPQRPVKRYSVNDFRLLKVLGKGTFGKVILCQENETGHFYAMKILKKSVLIEKEEVVHTMTENRVLQQCKHPFMTELRYSFTTPNYLCFVMEYVNGGELFFHLQRDRVFSEERAKFYGAEITLALGYLHHQNVVYRDLKLENLLLDKDGHIKIADFGLCKEDMYYGASTKTFCGTPEYLAPEVLLDNDYGRSVDWWGLGVVMYEMMCGRLPFYSSDHEVLFELILQDNVSFPARLSHPAQDILSRLLIKDPTSRLGGGVQDVLEVMAHLFFASVDWDRLIRKDIQPPWKPDVVDEKDTKYVPDEFKDTSFLIIVNCDSKGISSNCATQKCASSLKAAVSTKHLVASPTFSQFNYVIRRQFSNTPSDNSVNNVSDLVKGSRIVLFMKGNPNEPRCGFSNAVCRILEMHGILEKASKGDDPDLFASYDVLENEDLRAAAKVFADWPTFPQLYFDGEFIGGCDILLDMHRSGKLTEELERLGIGSALTKVSDKDET</sequence>
<dbReference type="Gene3D" id="1.10.510.10">
    <property type="entry name" value="Transferase(Phosphotransferase) domain 1"/>
    <property type="match status" value="1"/>
</dbReference>
<evidence type="ECO:0000259" key="11">
    <source>
        <dbReference type="PROSITE" id="PS50011"/>
    </source>
</evidence>
<dbReference type="SUPFAM" id="SSF56112">
    <property type="entry name" value="Protein kinase-like (PK-like)"/>
    <property type="match status" value="1"/>
</dbReference>
<dbReference type="InterPro" id="IPR002109">
    <property type="entry name" value="Glutaredoxin"/>
</dbReference>
<dbReference type="WBParaSite" id="SMTH1_66990.1">
    <property type="protein sequence ID" value="SMTH1_66990.1"/>
    <property type="gene ID" value="SMTH1_66990"/>
</dbReference>
<evidence type="ECO:0000256" key="4">
    <source>
        <dbReference type="ARBA" id="ARBA00022553"/>
    </source>
</evidence>
<dbReference type="EC" id="2.7.11.1" evidence="2"/>
<evidence type="ECO:0000256" key="1">
    <source>
        <dbReference type="ARBA" id="ARBA00006935"/>
    </source>
</evidence>
<dbReference type="Pfam" id="PF00169">
    <property type="entry name" value="PH"/>
    <property type="match status" value="1"/>
</dbReference>
<dbReference type="SMART" id="SM00133">
    <property type="entry name" value="S_TK_X"/>
    <property type="match status" value="1"/>
</dbReference>
<dbReference type="PANTHER" id="PTHR24351">
    <property type="entry name" value="RIBOSOMAL PROTEIN S6 KINASE"/>
    <property type="match status" value="1"/>
</dbReference>
<accession>A0AA85BNE5</accession>
<comment type="similarity">
    <text evidence="1">Belongs to the protein kinase superfamily. AGC Ser/Thr protein kinase family. RAC subfamily.</text>
</comment>
<dbReference type="FunFam" id="1.10.510.10:FF:000033">
    <property type="entry name" value="Non-specific serine/threonine protein kinase"/>
    <property type="match status" value="1"/>
</dbReference>
<dbReference type="AlphaFoldDB" id="A0AA85BNE5"/>
<dbReference type="SMART" id="SM00220">
    <property type="entry name" value="S_TKc"/>
    <property type="match status" value="1"/>
</dbReference>
<dbReference type="InterPro" id="IPR000961">
    <property type="entry name" value="AGC-kinase_C"/>
</dbReference>
<dbReference type="PROSITE" id="PS00107">
    <property type="entry name" value="PROTEIN_KINASE_ATP"/>
    <property type="match status" value="1"/>
</dbReference>
<keyword evidence="7" id="KW-0418">Kinase</keyword>
<dbReference type="CDD" id="cd03028">
    <property type="entry name" value="GRX_PICOT_like"/>
    <property type="match status" value="1"/>
</dbReference>
<dbReference type="InterPro" id="IPR008271">
    <property type="entry name" value="Ser/Thr_kinase_AS"/>
</dbReference>
<name>A0AA85BNE5_9TREM</name>
<dbReference type="PROSITE" id="PS00108">
    <property type="entry name" value="PROTEIN_KINASE_ST"/>
    <property type="match status" value="1"/>
</dbReference>
<dbReference type="FunFam" id="2.30.29.30:FF:000027">
    <property type="entry name" value="Non-specific serine/threonine protein kinase"/>
    <property type="match status" value="1"/>
</dbReference>
<dbReference type="InterPro" id="IPR001849">
    <property type="entry name" value="PH_domain"/>
</dbReference>
<keyword evidence="3" id="KW-0723">Serine/threonine-protein kinase</keyword>
<keyword evidence="6 9" id="KW-0547">Nucleotide-binding</keyword>
<dbReference type="InterPro" id="IPR011993">
    <property type="entry name" value="PH-like_dom_sf"/>
</dbReference>
<dbReference type="PROSITE" id="PS50003">
    <property type="entry name" value="PH_DOMAIN"/>
    <property type="match status" value="1"/>
</dbReference>
<keyword evidence="5" id="KW-0808">Transferase</keyword>
<evidence type="ECO:0000259" key="10">
    <source>
        <dbReference type="PROSITE" id="PS50003"/>
    </source>
</evidence>
<dbReference type="SUPFAM" id="SSF52833">
    <property type="entry name" value="Thioredoxin-like"/>
    <property type="match status" value="1"/>
</dbReference>
<dbReference type="InterPro" id="IPR017441">
    <property type="entry name" value="Protein_kinase_ATP_BS"/>
</dbReference>
<dbReference type="InterPro" id="IPR011009">
    <property type="entry name" value="Kinase-like_dom_sf"/>
</dbReference>
<dbReference type="FunFam" id="3.30.200.20:FF:000103">
    <property type="entry name" value="Protein kinase C"/>
    <property type="match status" value="1"/>
</dbReference>
<evidence type="ECO:0000313" key="14">
    <source>
        <dbReference type="WBParaSite" id="SMTH1_66990.1"/>
    </source>
</evidence>
<dbReference type="Pfam" id="PF00462">
    <property type="entry name" value="Glutaredoxin"/>
    <property type="match status" value="1"/>
</dbReference>
<evidence type="ECO:0000256" key="8">
    <source>
        <dbReference type="ARBA" id="ARBA00022840"/>
    </source>
</evidence>
<feature type="domain" description="AGC-kinase C-terminal" evidence="12">
    <location>
        <begin position="357"/>
        <end position="449"/>
    </location>
</feature>
<dbReference type="Pfam" id="PF00069">
    <property type="entry name" value="Pkinase"/>
    <property type="match status" value="1"/>
</dbReference>
<keyword evidence="4" id="KW-0597">Phosphoprotein</keyword>
<evidence type="ECO:0000313" key="13">
    <source>
        <dbReference type="Proteomes" id="UP000050791"/>
    </source>
</evidence>
<evidence type="ECO:0000256" key="6">
    <source>
        <dbReference type="ARBA" id="ARBA00022741"/>
    </source>
</evidence>
<dbReference type="InterPro" id="IPR000719">
    <property type="entry name" value="Prot_kinase_dom"/>
</dbReference>
<organism evidence="13 14">
    <name type="scientific">Schistosoma mattheei</name>
    <dbReference type="NCBI Taxonomy" id="31246"/>
    <lineage>
        <taxon>Eukaryota</taxon>
        <taxon>Metazoa</taxon>
        <taxon>Spiralia</taxon>
        <taxon>Lophotrochozoa</taxon>
        <taxon>Platyhelminthes</taxon>
        <taxon>Trematoda</taxon>
        <taxon>Digenea</taxon>
        <taxon>Strigeidida</taxon>
        <taxon>Schistosomatoidea</taxon>
        <taxon>Schistosomatidae</taxon>
        <taxon>Schistosoma</taxon>
    </lineage>
</organism>
<dbReference type="PROSITE" id="PS51354">
    <property type="entry name" value="GLUTAREDOXIN_2"/>
    <property type="match status" value="1"/>
</dbReference>
<evidence type="ECO:0000256" key="3">
    <source>
        <dbReference type="ARBA" id="ARBA00022527"/>
    </source>
</evidence>
<dbReference type="InterPro" id="IPR033658">
    <property type="entry name" value="GRX_PICOT-like"/>
</dbReference>
<dbReference type="Gene3D" id="3.30.200.20">
    <property type="entry name" value="Phosphorylase Kinase, domain 1"/>
    <property type="match status" value="1"/>
</dbReference>
<evidence type="ECO:0000256" key="7">
    <source>
        <dbReference type="ARBA" id="ARBA00022777"/>
    </source>
</evidence>
<feature type="binding site" evidence="9">
    <location>
        <position position="128"/>
    </location>
    <ligand>
        <name>ATP</name>
        <dbReference type="ChEBI" id="CHEBI:30616"/>
    </ligand>
</feature>
<evidence type="ECO:0000256" key="9">
    <source>
        <dbReference type="PROSITE-ProRule" id="PRU10141"/>
    </source>
</evidence>
<protein>
    <recommendedName>
        <fullName evidence="2">non-specific serine/threonine protein kinase</fullName>
        <ecNumber evidence="2">2.7.11.1</ecNumber>
    </recommendedName>
</protein>
<dbReference type="SUPFAM" id="SSF50729">
    <property type="entry name" value="PH domain-like"/>
    <property type="match status" value="1"/>
</dbReference>
<dbReference type="Gene3D" id="3.40.30.10">
    <property type="entry name" value="Glutaredoxin"/>
    <property type="match status" value="1"/>
</dbReference>
<reference evidence="14" key="1">
    <citation type="submission" date="2023-11" db="UniProtKB">
        <authorList>
            <consortium name="WormBaseParasite"/>
        </authorList>
    </citation>
    <scope>IDENTIFICATION</scope>
</reference>
<dbReference type="Gene3D" id="2.30.29.30">
    <property type="entry name" value="Pleckstrin-homology domain (PH domain)/Phosphotyrosine-binding domain (PTB)"/>
    <property type="match status" value="1"/>
</dbReference>
<dbReference type="PROSITE" id="PS51285">
    <property type="entry name" value="AGC_KINASE_CTER"/>
    <property type="match status" value="1"/>
</dbReference>
<evidence type="ECO:0000256" key="5">
    <source>
        <dbReference type="ARBA" id="ARBA00022679"/>
    </source>
</evidence>
<evidence type="ECO:0000256" key="2">
    <source>
        <dbReference type="ARBA" id="ARBA00012513"/>
    </source>
</evidence>
<proteinExistence type="inferred from homology"/>
<dbReference type="GO" id="GO:0005524">
    <property type="term" value="F:ATP binding"/>
    <property type="evidence" value="ECO:0007669"/>
    <property type="project" value="UniProtKB-UniRule"/>
</dbReference>
<dbReference type="PROSITE" id="PS50011">
    <property type="entry name" value="PROTEIN_KINASE_DOM"/>
    <property type="match status" value="1"/>
</dbReference>